<accession>A0A7S1GLB9</accession>
<dbReference type="InterPro" id="IPR005824">
    <property type="entry name" value="KOW"/>
</dbReference>
<keyword evidence="6" id="KW-0687">Ribonucleoprotein</keyword>
<dbReference type="InterPro" id="IPR041988">
    <property type="entry name" value="Ribosomal_uL24_KOW"/>
</dbReference>
<keyword evidence="3" id="KW-0150">Chloroplast</keyword>
<evidence type="ECO:0000256" key="3">
    <source>
        <dbReference type="ARBA" id="ARBA00022528"/>
    </source>
</evidence>
<evidence type="ECO:0000256" key="8">
    <source>
        <dbReference type="SAM" id="MobiDB-lite"/>
    </source>
</evidence>
<keyword evidence="5" id="KW-0689">Ribosomal protein</keyword>
<comment type="subcellular location">
    <subcellularLocation>
        <location evidence="1">Plastid</location>
        <location evidence="1">Chloroplast</location>
    </subcellularLocation>
</comment>
<evidence type="ECO:0000259" key="9">
    <source>
        <dbReference type="SMART" id="SM00739"/>
    </source>
</evidence>
<dbReference type="Pfam" id="PF00467">
    <property type="entry name" value="KOW"/>
    <property type="match status" value="1"/>
</dbReference>
<dbReference type="NCBIfam" id="TIGR01080">
    <property type="entry name" value="rplX_A_E"/>
    <property type="match status" value="1"/>
</dbReference>
<dbReference type="PANTHER" id="PTHR11143">
    <property type="entry name" value="60S RIBOSOMAL PROTEIN L26 FAMILY MEMBER"/>
    <property type="match status" value="1"/>
</dbReference>
<dbReference type="Gene3D" id="2.30.30.30">
    <property type="match status" value="1"/>
</dbReference>
<feature type="domain" description="KOW" evidence="9">
    <location>
        <begin position="54"/>
        <end position="81"/>
    </location>
</feature>
<dbReference type="PROSITE" id="PS01108">
    <property type="entry name" value="RIBOSOMAL_L24"/>
    <property type="match status" value="1"/>
</dbReference>
<proteinExistence type="inferred from homology"/>
<gene>
    <name evidence="10" type="ORF">CTEN0397_LOCUS8334</name>
</gene>
<dbReference type="InterPro" id="IPR014722">
    <property type="entry name" value="Rib_uL2_dom2"/>
</dbReference>
<dbReference type="GO" id="GO:0015934">
    <property type="term" value="C:large ribosomal subunit"/>
    <property type="evidence" value="ECO:0007669"/>
    <property type="project" value="InterPro"/>
</dbReference>
<reference evidence="10" key="1">
    <citation type="submission" date="2021-01" db="EMBL/GenBank/DDBJ databases">
        <authorList>
            <person name="Corre E."/>
            <person name="Pelletier E."/>
            <person name="Niang G."/>
            <person name="Scheremetjew M."/>
            <person name="Finn R."/>
            <person name="Kale V."/>
            <person name="Holt S."/>
            <person name="Cochrane G."/>
            <person name="Meng A."/>
            <person name="Brown T."/>
            <person name="Cohen L."/>
        </authorList>
    </citation>
    <scope>NUCLEOTIDE SEQUENCE</scope>
    <source>
        <strain evidence="10">ECT3854</strain>
    </source>
</reference>
<evidence type="ECO:0000256" key="4">
    <source>
        <dbReference type="ARBA" id="ARBA00022640"/>
    </source>
</evidence>
<evidence type="ECO:0000256" key="6">
    <source>
        <dbReference type="ARBA" id="ARBA00023274"/>
    </source>
</evidence>
<dbReference type="Pfam" id="PF16906">
    <property type="entry name" value="Ribosomal_L26"/>
    <property type="match status" value="1"/>
</dbReference>
<evidence type="ECO:0000313" key="10">
    <source>
        <dbReference type="EMBL" id="CAD8937275.1"/>
    </source>
</evidence>
<keyword evidence="4" id="KW-0934">Plastid</keyword>
<dbReference type="SUPFAM" id="SSF50104">
    <property type="entry name" value="Translation proteins SH3-like domain"/>
    <property type="match status" value="1"/>
</dbReference>
<dbReference type="InterPro" id="IPR005756">
    <property type="entry name" value="Ribosomal_uL24_euk/arc"/>
</dbReference>
<dbReference type="EMBL" id="HBFW01013070">
    <property type="protein sequence ID" value="CAD8937275.1"/>
    <property type="molecule type" value="Transcribed_RNA"/>
</dbReference>
<dbReference type="GO" id="GO:0003735">
    <property type="term" value="F:structural constituent of ribosome"/>
    <property type="evidence" value="ECO:0007669"/>
    <property type="project" value="InterPro"/>
</dbReference>
<evidence type="ECO:0000256" key="7">
    <source>
        <dbReference type="ARBA" id="ARBA00035361"/>
    </source>
</evidence>
<evidence type="ECO:0000256" key="2">
    <source>
        <dbReference type="ARBA" id="ARBA00010618"/>
    </source>
</evidence>
<name>A0A7S1GLB9_CYCTE</name>
<evidence type="ECO:0000256" key="5">
    <source>
        <dbReference type="ARBA" id="ARBA00022980"/>
    </source>
</evidence>
<dbReference type="GO" id="GO:0003723">
    <property type="term" value="F:RNA binding"/>
    <property type="evidence" value="ECO:0007669"/>
    <property type="project" value="InterPro"/>
</dbReference>
<organism evidence="10">
    <name type="scientific">Cyclophora tenuis</name>
    <name type="common">Marine diatom</name>
    <dbReference type="NCBI Taxonomy" id="216820"/>
    <lineage>
        <taxon>Eukaryota</taxon>
        <taxon>Sar</taxon>
        <taxon>Stramenopiles</taxon>
        <taxon>Ochrophyta</taxon>
        <taxon>Bacillariophyta</taxon>
        <taxon>Fragilariophyceae</taxon>
        <taxon>Fragilariophycidae</taxon>
        <taxon>Cyclophorales</taxon>
        <taxon>Cyclophoraceae</taxon>
        <taxon>Cyclophora</taxon>
    </lineage>
</organism>
<sequence>MVGSEAMKFSTNVTSSRRKQRCKHFSSSSSARRRLMSATLSKDLREKYNCRAIPVCKEDEVKIMTGKLKGREGRVTQVYRKRFYIIVDRVNRTKSDGQTEVSVPIHPSNVMITNIKETPSRLKILERRGAGAKHMDVVD</sequence>
<evidence type="ECO:0000256" key="1">
    <source>
        <dbReference type="ARBA" id="ARBA00004229"/>
    </source>
</evidence>
<protein>
    <recommendedName>
        <fullName evidence="7">50S ribosomal protein L24, chloroplastic</fullName>
    </recommendedName>
</protein>
<dbReference type="GO" id="GO:0009507">
    <property type="term" value="C:chloroplast"/>
    <property type="evidence" value="ECO:0007669"/>
    <property type="project" value="UniProtKB-SubCell"/>
</dbReference>
<comment type="similarity">
    <text evidence="2">Belongs to the universal ribosomal protein uL24 family.</text>
</comment>
<dbReference type="FunFam" id="2.30.30.30:FF:000009">
    <property type="entry name" value="60S ribosomal protein L26"/>
    <property type="match status" value="1"/>
</dbReference>
<dbReference type="CDD" id="cd06089">
    <property type="entry name" value="KOW_RPL26"/>
    <property type="match status" value="1"/>
</dbReference>
<feature type="region of interest" description="Disordered" evidence="8">
    <location>
        <begin position="1"/>
        <end position="30"/>
    </location>
</feature>
<dbReference type="GO" id="GO:0006412">
    <property type="term" value="P:translation"/>
    <property type="evidence" value="ECO:0007669"/>
    <property type="project" value="InterPro"/>
</dbReference>
<dbReference type="InterPro" id="IPR005825">
    <property type="entry name" value="Ribosomal_uL24_CS"/>
</dbReference>
<dbReference type="InterPro" id="IPR008991">
    <property type="entry name" value="Translation_prot_SH3-like_sf"/>
</dbReference>
<dbReference type="AlphaFoldDB" id="A0A7S1GLB9"/>
<dbReference type="SMART" id="SM00739">
    <property type="entry name" value="KOW"/>
    <property type="match status" value="1"/>
</dbReference>